<organism evidence="1">
    <name type="scientific">marine metagenome</name>
    <dbReference type="NCBI Taxonomy" id="408172"/>
    <lineage>
        <taxon>unclassified sequences</taxon>
        <taxon>metagenomes</taxon>
        <taxon>ecological metagenomes</taxon>
    </lineage>
</organism>
<gene>
    <name evidence="1" type="ORF">METZ01_LOCUS82516</name>
</gene>
<sequence>MTWKFNKIIINQDPRELIFGYRLTVGRQILVLNVGVRIPVPEPILRAMPDGSTIKIYCN</sequence>
<dbReference type="AlphaFoldDB" id="A0A381UND0"/>
<dbReference type="EMBL" id="UINC01006793">
    <property type="protein sequence ID" value="SVA29662.1"/>
    <property type="molecule type" value="Genomic_DNA"/>
</dbReference>
<accession>A0A381UND0</accession>
<protein>
    <submittedName>
        <fullName evidence="1">Uncharacterized protein</fullName>
    </submittedName>
</protein>
<reference evidence="1" key="1">
    <citation type="submission" date="2018-05" db="EMBL/GenBank/DDBJ databases">
        <authorList>
            <person name="Lanie J.A."/>
            <person name="Ng W.-L."/>
            <person name="Kazmierczak K.M."/>
            <person name="Andrzejewski T.M."/>
            <person name="Davidsen T.M."/>
            <person name="Wayne K.J."/>
            <person name="Tettelin H."/>
            <person name="Glass J.I."/>
            <person name="Rusch D."/>
            <person name="Podicherti R."/>
            <person name="Tsui H.-C.T."/>
            <person name="Winkler M.E."/>
        </authorList>
    </citation>
    <scope>NUCLEOTIDE SEQUENCE</scope>
</reference>
<name>A0A381UND0_9ZZZZ</name>
<proteinExistence type="predicted"/>
<evidence type="ECO:0000313" key="1">
    <source>
        <dbReference type="EMBL" id="SVA29662.1"/>
    </source>
</evidence>